<organism evidence="4">
    <name type="scientific">viral metagenome</name>
    <dbReference type="NCBI Taxonomy" id="1070528"/>
    <lineage>
        <taxon>unclassified sequences</taxon>
        <taxon>metagenomes</taxon>
        <taxon>organismal metagenomes</taxon>
    </lineage>
</organism>
<dbReference type="AlphaFoldDB" id="A0A6C0B1J4"/>
<keyword evidence="2" id="KW-0804">Transcription</keyword>
<evidence type="ECO:0000256" key="3">
    <source>
        <dbReference type="SAM" id="MobiDB-lite"/>
    </source>
</evidence>
<feature type="region of interest" description="Disordered" evidence="3">
    <location>
        <begin position="207"/>
        <end position="226"/>
    </location>
</feature>
<evidence type="ECO:0008006" key="5">
    <source>
        <dbReference type="Google" id="ProtNLM"/>
    </source>
</evidence>
<evidence type="ECO:0000256" key="1">
    <source>
        <dbReference type="ARBA" id="ARBA00022478"/>
    </source>
</evidence>
<keyword evidence="1" id="KW-0240">DNA-directed RNA polymerase</keyword>
<dbReference type="GO" id="GO:0000428">
    <property type="term" value="C:DNA-directed RNA polymerase complex"/>
    <property type="evidence" value="ECO:0007669"/>
    <property type="project" value="UniProtKB-KW"/>
</dbReference>
<name>A0A6C0B1J4_9ZZZZ</name>
<evidence type="ECO:0000313" key="4">
    <source>
        <dbReference type="EMBL" id="QHS86077.1"/>
    </source>
</evidence>
<proteinExistence type="predicted"/>
<dbReference type="SUPFAM" id="SSF88798">
    <property type="entry name" value="N-terminal, heterodimerisation domain of RBP7 (RpoE)"/>
    <property type="match status" value="1"/>
</dbReference>
<dbReference type="EMBL" id="MN739050">
    <property type="protein sequence ID" value="QHS86077.1"/>
    <property type="molecule type" value="Genomic_DNA"/>
</dbReference>
<reference evidence="4" key="1">
    <citation type="journal article" date="2020" name="Nature">
        <title>Giant virus diversity and host interactions through global metagenomics.</title>
        <authorList>
            <person name="Schulz F."/>
            <person name="Roux S."/>
            <person name="Paez-Espino D."/>
            <person name="Jungbluth S."/>
            <person name="Walsh D.A."/>
            <person name="Denef V.J."/>
            <person name="McMahon K.D."/>
            <person name="Konstantinidis K.T."/>
            <person name="Eloe-Fadrosh E.A."/>
            <person name="Kyrpides N.C."/>
            <person name="Woyke T."/>
        </authorList>
    </citation>
    <scope>NUCLEOTIDE SEQUENCE</scope>
    <source>
        <strain evidence="4">GVMAG-M-3300009185-7</strain>
    </source>
</reference>
<dbReference type="Gene3D" id="3.30.1490.120">
    <property type="entry name" value="RNA polymerase Rpb7-like, N-terminal domain"/>
    <property type="match status" value="1"/>
</dbReference>
<sequence length="226" mass="25209">MDPMFERRELTRKVHIHSKFLQKNMLPSILAQLRMNMEGRCSSEGYVQPDSVTILKYSLGRTNFTKGGIDYDVDFQADVCLPHPGQIFRATVDLRTKIGIHAEISPLKILIPRDLHIGNQEFDSVEVGQEIEFEVVGPQFKQQDKVIIVVGRLRTALKPAPLQPLLHAVSTVEMPTMASSSMGTSSEEKVVTINAVEAPKKTRKLKKPSVVESNESLKIGMDEGEA</sequence>
<evidence type="ECO:0000256" key="2">
    <source>
        <dbReference type="ARBA" id="ARBA00023163"/>
    </source>
</evidence>
<accession>A0A6C0B1J4</accession>
<dbReference type="InterPro" id="IPR036898">
    <property type="entry name" value="RNA_pol_Rpb7-like_N_sf"/>
</dbReference>
<protein>
    <recommendedName>
        <fullName evidence="5">S1 motif domain-containing protein</fullName>
    </recommendedName>
</protein>